<dbReference type="HAMAP" id="MF_04040">
    <property type="entry name" value="HSV_CEP3_alphahv"/>
    <property type="match status" value="1"/>
</dbReference>
<keyword evidence="8 11" id="KW-0472">Membrane</keyword>
<keyword evidence="9 11" id="KW-0564">Palmitate</keyword>
<accession>E2IUF9</accession>
<evidence type="ECO:0000256" key="10">
    <source>
        <dbReference type="ARBA" id="ARBA00023288"/>
    </source>
</evidence>
<proteinExistence type="inferred from homology"/>
<dbReference type="Pfam" id="PF11094">
    <property type="entry name" value="UL11"/>
    <property type="match status" value="1"/>
</dbReference>
<evidence type="ECO:0000313" key="13">
    <source>
        <dbReference type="EMBL" id="ADO13817.1"/>
    </source>
</evidence>
<comment type="function">
    <text evidence="11">Plays an important role in the cytoplasmic envelopment of tegument proteins and capsids during the assembly and egress processes. Participates also in viral entry at the fusion step probably by regulating the core fusion machinery.</text>
</comment>
<evidence type="ECO:0000256" key="2">
    <source>
        <dbReference type="ARBA" id="ARBA00022553"/>
    </source>
</evidence>
<feature type="lipid moiety-binding region" description="N-myristoyl glycine; by host" evidence="11">
    <location>
        <position position="2"/>
    </location>
</feature>
<dbReference type="GO" id="GO:0046760">
    <property type="term" value="P:viral budding from Golgi membrane"/>
    <property type="evidence" value="ECO:0007669"/>
    <property type="project" value="UniProtKB-UniRule"/>
</dbReference>
<keyword evidence="6 11" id="KW-0946">Virion</keyword>
<gene>
    <name evidence="13" type="primary">UL11</name>
</gene>
<dbReference type="Proteomes" id="UP000127069">
    <property type="component" value="Segment"/>
</dbReference>
<dbReference type="KEGG" id="vg:9829346"/>
<evidence type="ECO:0000256" key="12">
    <source>
        <dbReference type="SAM" id="MobiDB-lite"/>
    </source>
</evidence>
<evidence type="ECO:0000256" key="3">
    <source>
        <dbReference type="ARBA" id="ARBA00022580"/>
    </source>
</evidence>
<protein>
    <recommendedName>
        <fullName evidence="11">Cytoplasmic envelopment protein 3</fullName>
    </recommendedName>
</protein>
<organismHost>
    <name type="scientific">Saimiri</name>
    <name type="common">squirrel monkeys</name>
    <dbReference type="NCBI Taxonomy" id="9520"/>
</organismHost>
<keyword evidence="2 11" id="KW-0597">Phosphoprotein</keyword>
<feature type="region of interest" description="Asp/Glu-rich (acidic)" evidence="11">
    <location>
        <begin position="34"/>
        <end position="40"/>
    </location>
</feature>
<evidence type="ECO:0000256" key="11">
    <source>
        <dbReference type="HAMAP-Rule" id="MF_04040"/>
    </source>
</evidence>
<dbReference type="GO" id="GO:0009653">
    <property type="term" value="P:anatomical structure morphogenesis"/>
    <property type="evidence" value="ECO:0007669"/>
    <property type="project" value="UniProtKB-UniRule"/>
</dbReference>
<dbReference type="GeneID" id="9829346"/>
<keyword evidence="1 11" id="KW-1032">Host cell membrane</keyword>
<feature type="compositionally biased region" description="Basic residues" evidence="12">
    <location>
        <begin position="54"/>
        <end position="76"/>
    </location>
</feature>
<keyword evidence="10 11" id="KW-0449">Lipoprotein</keyword>
<organism evidence="13 14">
    <name type="scientific">Saimiriine herpesvirus 1 (strain MV-5-4-PSL)</name>
    <name type="common">SaHV-1</name>
    <name type="synonym">Marmoset herpesvirus</name>
    <dbReference type="NCBI Taxonomy" id="10353"/>
    <lineage>
        <taxon>Viruses</taxon>
        <taxon>Duplodnaviria</taxon>
        <taxon>Heunggongvirae</taxon>
        <taxon>Peploviricota</taxon>
        <taxon>Herviviricetes</taxon>
        <taxon>Herpesvirales</taxon>
        <taxon>Orthoherpesviridae</taxon>
        <taxon>Alphaherpesvirinae</taxon>
        <taxon>Simplexvirus</taxon>
        <taxon>Simplexvirus saimiriinealpha1</taxon>
    </lineage>
</organism>
<feature type="initiator methionine" description="Removed; by host" evidence="11">
    <location>
        <position position="1"/>
    </location>
</feature>
<reference evidence="13 14" key="1">
    <citation type="journal article" date="2011" name="Virology">
        <title>Structure and sequence of the saimiriine herpesvirus 1 genome.</title>
        <authorList>
            <person name="Tyler S."/>
            <person name="Severini A."/>
            <person name="Black D."/>
            <person name="Walker M."/>
            <person name="Eberle R."/>
        </authorList>
    </citation>
    <scope>NUCLEOTIDE SEQUENCE [LARGE SCALE GENOMIC DNA]</scope>
    <source>
        <strain evidence="13">MV 5-4</strain>
    </source>
</reference>
<evidence type="ECO:0000256" key="7">
    <source>
        <dbReference type="ARBA" id="ARBA00022870"/>
    </source>
</evidence>
<dbReference type="InterPro" id="IPR024351">
    <property type="entry name" value="Tegument_UL11_Herpesvir"/>
</dbReference>
<feature type="region of interest" description="Disordered" evidence="12">
    <location>
        <begin position="19"/>
        <end position="76"/>
    </location>
</feature>
<keyword evidence="3 11" id="KW-0920">Virion tegument</keyword>
<comment type="subunit">
    <text evidence="11">Interacts with cytoplasmic envelopment protein 2; this interaction is essential for the proper localization of each protein to the assembly complex and thus for the production of infectious virus.</text>
</comment>
<evidence type="ECO:0000313" key="14">
    <source>
        <dbReference type="Proteomes" id="UP000127069"/>
    </source>
</evidence>
<dbReference type="GO" id="GO:0020002">
    <property type="term" value="C:host cell plasma membrane"/>
    <property type="evidence" value="ECO:0007669"/>
    <property type="project" value="UniProtKB-SubCell"/>
</dbReference>
<dbReference type="GO" id="GO:0055036">
    <property type="term" value="C:virion membrane"/>
    <property type="evidence" value="ECO:0007669"/>
    <property type="project" value="UniProtKB-SubCell"/>
</dbReference>
<evidence type="ECO:0000256" key="8">
    <source>
        <dbReference type="ARBA" id="ARBA00023136"/>
    </source>
</evidence>
<name>E2IUF9_SHV1</name>
<evidence type="ECO:0000256" key="9">
    <source>
        <dbReference type="ARBA" id="ARBA00023139"/>
    </source>
</evidence>
<comment type="PTM">
    <text evidence="11">Myristoylation and palmitoylation (probably on one or more of the nearby cysteines at the N-terminus) enable membrane-binding and Golgi apparatus-specific targeting and are essential for efficient packaging.</text>
</comment>
<dbReference type="GO" id="GO:0019033">
    <property type="term" value="C:viral tegument"/>
    <property type="evidence" value="ECO:0007669"/>
    <property type="project" value="UniProtKB-SubCell"/>
</dbReference>
<dbReference type="GO" id="GO:0044178">
    <property type="term" value="C:host cell Golgi membrane"/>
    <property type="evidence" value="ECO:0007669"/>
    <property type="project" value="UniProtKB-SubCell"/>
</dbReference>
<dbReference type="OrthoDB" id="70at10294"/>
<feature type="short sequence motif" description="Di-leucine-like internalization motif" evidence="11">
    <location>
        <begin position="15"/>
        <end position="16"/>
    </location>
</feature>
<comment type="similarity">
    <text evidence="11">Belongs to the herpesviridae cytoplasmic envelopment protein 3 family.</text>
</comment>
<keyword evidence="4 11" id="KW-0519">Myristate</keyword>
<evidence type="ECO:0000256" key="5">
    <source>
        <dbReference type="ARBA" id="ARBA00022812"/>
    </source>
</evidence>
<comment type="caution">
    <text evidence="11">Lacks conserved residue(s) required for the propagation of feature annotation.</text>
</comment>
<evidence type="ECO:0000256" key="1">
    <source>
        <dbReference type="ARBA" id="ARBA00022511"/>
    </source>
</evidence>
<dbReference type="RefSeq" id="YP_003933829.1">
    <property type="nucleotide sequence ID" value="NC_014567.1"/>
</dbReference>
<keyword evidence="14" id="KW-1185">Reference proteome</keyword>
<evidence type="ECO:0000256" key="6">
    <source>
        <dbReference type="ARBA" id="ARBA00022844"/>
    </source>
</evidence>
<dbReference type="EMBL" id="HM625781">
    <property type="protein sequence ID" value="ADO13817.1"/>
    <property type="molecule type" value="Genomic_DNA"/>
</dbReference>
<organismHost>
    <name type="scientific">Callithrix</name>
    <dbReference type="NCBI Taxonomy" id="9481"/>
</organismHost>
<comment type="subcellular location">
    <subcellularLocation>
        <location evidence="11">Virion tegument</location>
    </subcellularLocation>
    <subcellularLocation>
        <location evidence="11">Virion membrane</location>
        <topology evidence="11">Lipid-anchor</topology>
    </subcellularLocation>
    <subcellularLocation>
        <location evidence="11">Host cell membrane</location>
        <topology evidence="11">Lipid-anchor</topology>
        <orientation evidence="11">Cytoplasmic side</orientation>
    </subcellularLocation>
    <subcellularLocation>
        <location evidence="11">Host Golgi apparatus membrane</location>
        <topology evidence="11">Lipid-anchor</topology>
        <orientation evidence="11">Cytoplasmic side</orientation>
    </subcellularLocation>
    <text evidence="11">Virion membrane-associated tegument protein. Associates with host membrane lipids rafts. During virion morphogenesis, this protein probably accumulates in the endosomes and trans-Golgi where secondary envelopment occurs. It is probably transported to the cell surface from where it is endocytosed and directed to the trans-Golgi network (TGN).</text>
</comment>
<comment type="PTM">
    <text evidence="11">Phosphorylated. Phosphorylation does not seem to be required for recycling to the host Golgi apparatus. Packaging is selective for underphosphorylated forms.</text>
</comment>
<evidence type="ECO:0000256" key="4">
    <source>
        <dbReference type="ARBA" id="ARBA00022707"/>
    </source>
</evidence>
<sequence>MGQALIRACCRRNTLVTEEGETVSLTEGEFEPVHLQEPDGDGSDTEREHAPRPQTRKPLRGHWSRSGRRARSSRLL</sequence>
<keyword evidence="5 11" id="KW-1040">Host Golgi apparatus</keyword>
<keyword evidence="7 11" id="KW-1043">Host membrane</keyword>